<gene>
    <name evidence="1" type="ORF">ARTV_1032</name>
</gene>
<dbReference type="AlphaFoldDB" id="A0A3B0MIR8"/>
<organism evidence="1">
    <name type="scientific">Arsenophonus endosymbiont of Trialeurodes vaporariorum</name>
    <dbReference type="NCBI Taxonomy" id="235567"/>
    <lineage>
        <taxon>Bacteria</taxon>
        <taxon>Pseudomonadati</taxon>
        <taxon>Pseudomonadota</taxon>
        <taxon>Gammaproteobacteria</taxon>
        <taxon>Enterobacterales</taxon>
        <taxon>Morganellaceae</taxon>
        <taxon>Arsenophonus</taxon>
    </lineage>
</organism>
<accession>A0A3B0MIR8</accession>
<dbReference type="EMBL" id="UFQR01000003">
    <property type="protein sequence ID" value="SSW95284.1"/>
    <property type="molecule type" value="Genomic_DNA"/>
</dbReference>
<evidence type="ECO:0000313" key="1">
    <source>
        <dbReference type="EMBL" id="SSW95284.1"/>
    </source>
</evidence>
<protein>
    <submittedName>
        <fullName evidence="1">Uncharacterized protein</fullName>
    </submittedName>
</protein>
<name>A0A3B0MIR8_9GAMM</name>
<reference evidence="1" key="1">
    <citation type="submission" date="2018-04" db="EMBL/GenBank/DDBJ databases">
        <authorList>
            <person name="Go L.Y."/>
            <person name="Mitchell J.A."/>
        </authorList>
    </citation>
    <scope>NUCLEOTIDE SEQUENCE</scope>
    <source>
        <strain evidence="1">ARTV</strain>
    </source>
</reference>
<proteinExistence type="predicted"/>
<sequence>MEELTYGEKAVDLQATKGNELDIYVMKRRIADVINQLHAERSQSDNPEIKRMLSIVITDLQTAAMRATQALTWKY</sequence>